<dbReference type="GO" id="GO:0004168">
    <property type="term" value="F:dolichol kinase activity"/>
    <property type="evidence" value="ECO:0007669"/>
    <property type="project" value="UniProtKB-EC"/>
</dbReference>
<evidence type="ECO:0000256" key="9">
    <source>
        <dbReference type="ARBA" id="ARBA00023136"/>
    </source>
</evidence>
<evidence type="ECO:0000256" key="8">
    <source>
        <dbReference type="ARBA" id="ARBA00022989"/>
    </source>
</evidence>
<dbReference type="EMBL" id="JRES01001669">
    <property type="protein sequence ID" value="KNC21016.1"/>
    <property type="molecule type" value="Genomic_DNA"/>
</dbReference>
<evidence type="ECO:0000256" key="2">
    <source>
        <dbReference type="ARBA" id="ARBA00010794"/>
    </source>
</evidence>
<dbReference type="PANTHER" id="PTHR13205">
    <property type="entry name" value="TRANSMEMBRANE PROTEIN 15-RELATED"/>
    <property type="match status" value="1"/>
</dbReference>
<organism evidence="12 13">
    <name type="scientific">Lucilia cuprina</name>
    <name type="common">Green bottle fly</name>
    <name type="synonym">Australian sheep blowfly</name>
    <dbReference type="NCBI Taxonomy" id="7375"/>
    <lineage>
        <taxon>Eukaryota</taxon>
        <taxon>Metazoa</taxon>
        <taxon>Ecdysozoa</taxon>
        <taxon>Arthropoda</taxon>
        <taxon>Hexapoda</taxon>
        <taxon>Insecta</taxon>
        <taxon>Pterygota</taxon>
        <taxon>Neoptera</taxon>
        <taxon>Endopterygota</taxon>
        <taxon>Diptera</taxon>
        <taxon>Brachycera</taxon>
        <taxon>Muscomorpha</taxon>
        <taxon>Oestroidea</taxon>
        <taxon>Calliphoridae</taxon>
        <taxon>Luciliinae</taxon>
        <taxon>Lucilia</taxon>
    </lineage>
</organism>
<evidence type="ECO:0000256" key="7">
    <source>
        <dbReference type="ARBA" id="ARBA00022824"/>
    </source>
</evidence>
<feature type="compositionally biased region" description="Low complexity" evidence="10">
    <location>
        <begin position="8"/>
        <end position="17"/>
    </location>
</feature>
<feature type="region of interest" description="Disordered" evidence="10">
    <location>
        <begin position="1"/>
        <end position="22"/>
    </location>
</feature>
<keyword evidence="13" id="KW-1185">Reference proteome</keyword>
<keyword evidence="5 11" id="KW-0812">Transmembrane</keyword>
<sequence length="507" mass="56873">MRSRRSEGSSNYSTDTSSSDEDAQLKRLHARMCGIGHQKYNDIVSRPRASPGYWLCCLLPLALVVSYCTTIRNQTQCPDMPIKYKIITIISVALCIQTLSFFVYLNLQAKLYKWLIVFIPFMCGTALFKVFLNESWAWSLLWTLAATIFYQRCYILVLRYMPMSFTYGEASILVQGVLLFVVNCALLLNGMVCEKASDIFGDLANLNVIMMFALLWLLLVSILLAVFKTLRKPLLFYPLVGIFVLGATLSPVTKPLPIVFVLKFIFRDSKRLYIIIFYLSLVAATVFVISWQLRRSTKQASTRVRKMFHLLVVLVYIPGLLYECAFLYIASGVALALMAIFDLLRILKMPPFANILESAFHSFADEKDAGVIAFTPFCLLIGCSIPMWLQPCPCFQNDKGLNPKLLPLLAGILTIGFGDTAASVIGSKYGNTKWKNSSRTFEGSIAYIVAVLVPIVILCLFDLLTLTSVQCLNLILATIITCLIEAHTDQVDNLVLPLVFYIIVSLV</sequence>
<keyword evidence="7" id="KW-0256">Endoplasmic reticulum</keyword>
<feature type="transmembrane region" description="Helical" evidence="11">
    <location>
        <begin position="138"/>
        <end position="158"/>
    </location>
</feature>
<keyword evidence="9 11" id="KW-0472">Membrane</keyword>
<protein>
    <recommendedName>
        <fullName evidence="3">dolichol kinase</fullName>
        <ecNumber evidence="3">2.7.1.108</ecNumber>
    </recommendedName>
</protein>
<feature type="transmembrane region" description="Helical" evidence="11">
    <location>
        <begin position="272"/>
        <end position="291"/>
    </location>
</feature>
<feature type="transmembrane region" description="Helical" evidence="11">
    <location>
        <begin position="52"/>
        <end position="72"/>
    </location>
</feature>
<proteinExistence type="inferred from homology"/>
<feature type="transmembrane region" description="Helical" evidence="11">
    <location>
        <begin position="170"/>
        <end position="188"/>
    </location>
</feature>
<keyword evidence="4" id="KW-0808">Transferase</keyword>
<dbReference type="GO" id="GO:0043048">
    <property type="term" value="P:dolichyl monophosphate biosynthetic process"/>
    <property type="evidence" value="ECO:0007669"/>
    <property type="project" value="TreeGrafter"/>
</dbReference>
<name>A0A0L0BLT5_LUCCU</name>
<evidence type="ECO:0000256" key="11">
    <source>
        <dbReference type="SAM" id="Phobius"/>
    </source>
</evidence>
<feature type="transmembrane region" description="Helical" evidence="11">
    <location>
        <begin position="445"/>
        <end position="466"/>
    </location>
</feature>
<evidence type="ECO:0000313" key="12">
    <source>
        <dbReference type="EMBL" id="KNC21016.1"/>
    </source>
</evidence>
<reference evidence="12 13" key="1">
    <citation type="journal article" date="2015" name="Nat. Commun.">
        <title>Lucilia cuprina genome unlocks parasitic fly biology to underpin future interventions.</title>
        <authorList>
            <person name="Anstead C.A."/>
            <person name="Korhonen P.K."/>
            <person name="Young N.D."/>
            <person name="Hall R.S."/>
            <person name="Jex A.R."/>
            <person name="Murali S.C."/>
            <person name="Hughes D.S."/>
            <person name="Lee S.F."/>
            <person name="Perry T."/>
            <person name="Stroehlein A.J."/>
            <person name="Ansell B.R."/>
            <person name="Breugelmans B."/>
            <person name="Hofmann A."/>
            <person name="Qu J."/>
            <person name="Dugan S."/>
            <person name="Lee S.L."/>
            <person name="Chao H."/>
            <person name="Dinh H."/>
            <person name="Han Y."/>
            <person name="Doddapaneni H.V."/>
            <person name="Worley K.C."/>
            <person name="Muzny D.M."/>
            <person name="Ioannidis P."/>
            <person name="Waterhouse R.M."/>
            <person name="Zdobnov E.M."/>
            <person name="James P.J."/>
            <person name="Bagnall N.H."/>
            <person name="Kotze A.C."/>
            <person name="Gibbs R.A."/>
            <person name="Richards S."/>
            <person name="Batterham P."/>
            <person name="Gasser R.B."/>
        </authorList>
    </citation>
    <scope>NUCLEOTIDE SEQUENCE [LARGE SCALE GENOMIC DNA]</scope>
    <source>
        <strain evidence="12 13">LS</strain>
        <tissue evidence="12">Full body</tissue>
    </source>
</reference>
<comment type="caution">
    <text evidence="12">The sequence shown here is derived from an EMBL/GenBank/DDBJ whole genome shotgun (WGS) entry which is preliminary data.</text>
</comment>
<keyword evidence="6" id="KW-0418">Kinase</keyword>
<dbReference type="InterPro" id="IPR032974">
    <property type="entry name" value="Polypren_kinase"/>
</dbReference>
<evidence type="ECO:0000256" key="3">
    <source>
        <dbReference type="ARBA" id="ARBA00012132"/>
    </source>
</evidence>
<feature type="transmembrane region" description="Helical" evidence="11">
    <location>
        <begin position="114"/>
        <end position="132"/>
    </location>
</feature>
<evidence type="ECO:0000256" key="10">
    <source>
        <dbReference type="SAM" id="MobiDB-lite"/>
    </source>
</evidence>
<dbReference type="Proteomes" id="UP000037069">
    <property type="component" value="Unassembled WGS sequence"/>
</dbReference>
<feature type="transmembrane region" description="Helical" evidence="11">
    <location>
        <begin position="234"/>
        <end position="252"/>
    </location>
</feature>
<feature type="transmembrane region" description="Helical" evidence="11">
    <location>
        <begin position="208"/>
        <end position="227"/>
    </location>
</feature>
<evidence type="ECO:0000256" key="4">
    <source>
        <dbReference type="ARBA" id="ARBA00022679"/>
    </source>
</evidence>
<dbReference type="EC" id="2.7.1.108" evidence="3"/>
<evidence type="ECO:0000313" key="13">
    <source>
        <dbReference type="Proteomes" id="UP000037069"/>
    </source>
</evidence>
<accession>A0A0L0BLT5</accession>
<comment type="subcellular location">
    <subcellularLocation>
        <location evidence="1">Endoplasmic reticulum membrane</location>
        <topology evidence="1">Multi-pass membrane protein</topology>
    </subcellularLocation>
</comment>
<feature type="transmembrane region" description="Helical" evidence="11">
    <location>
        <begin position="368"/>
        <end position="389"/>
    </location>
</feature>
<comment type="similarity">
    <text evidence="2">Belongs to the polyprenol kinase family.</text>
</comment>
<evidence type="ECO:0000256" key="6">
    <source>
        <dbReference type="ARBA" id="ARBA00022777"/>
    </source>
</evidence>
<dbReference type="OrthoDB" id="377083at2759"/>
<gene>
    <name evidence="12" type="ORF">FF38_02006</name>
</gene>
<dbReference type="GO" id="GO:0005789">
    <property type="term" value="C:endoplasmic reticulum membrane"/>
    <property type="evidence" value="ECO:0007669"/>
    <property type="project" value="UniProtKB-SubCell"/>
</dbReference>
<dbReference type="AlphaFoldDB" id="A0A0L0BLT5"/>
<keyword evidence="8 11" id="KW-1133">Transmembrane helix</keyword>
<evidence type="ECO:0000256" key="5">
    <source>
        <dbReference type="ARBA" id="ARBA00022692"/>
    </source>
</evidence>
<dbReference type="OMA" id="EIHWPGT"/>
<feature type="transmembrane region" description="Helical" evidence="11">
    <location>
        <begin position="84"/>
        <end position="107"/>
    </location>
</feature>
<evidence type="ECO:0000256" key="1">
    <source>
        <dbReference type="ARBA" id="ARBA00004477"/>
    </source>
</evidence>
<dbReference type="PANTHER" id="PTHR13205:SF15">
    <property type="entry name" value="DOLICHOL KINASE"/>
    <property type="match status" value="1"/>
</dbReference>
<feature type="transmembrane region" description="Helical" evidence="11">
    <location>
        <begin position="405"/>
        <end position="425"/>
    </location>
</feature>
<dbReference type="STRING" id="7375.A0A0L0BLT5"/>